<dbReference type="HOGENOM" id="CLU_000445_107_19_6"/>
<dbReference type="PROSITE" id="PS50111">
    <property type="entry name" value="CHEMOTAXIS_TRANSDUC_2"/>
    <property type="match status" value="1"/>
</dbReference>
<dbReference type="EMBL" id="CP002583">
    <property type="protein sequence ID" value="ADZ89582.1"/>
    <property type="molecule type" value="Genomic_DNA"/>
</dbReference>
<comment type="similarity">
    <text evidence="3">Belongs to the methyl-accepting chemotaxis (MCP) protein family.</text>
</comment>
<evidence type="ECO:0000256" key="5">
    <source>
        <dbReference type="SAM" id="Phobius"/>
    </source>
</evidence>
<protein>
    <submittedName>
        <fullName evidence="7">Methyl-accepting chemotaxis sensory transducer</fullName>
    </submittedName>
</protein>
<proteinExistence type="inferred from homology"/>
<dbReference type="Pfam" id="PF00015">
    <property type="entry name" value="MCPsignal"/>
    <property type="match status" value="1"/>
</dbReference>
<comment type="subcellular location">
    <subcellularLocation>
        <location evidence="1">Membrane</location>
    </subcellularLocation>
</comment>
<dbReference type="Proteomes" id="UP000001062">
    <property type="component" value="Chromosome"/>
</dbReference>
<dbReference type="OrthoDB" id="5867045at2"/>
<dbReference type="STRING" id="717774.Marme_0279"/>
<evidence type="ECO:0000313" key="7">
    <source>
        <dbReference type="EMBL" id="ADZ89582.1"/>
    </source>
</evidence>
<dbReference type="CDD" id="cd11386">
    <property type="entry name" value="MCP_signal"/>
    <property type="match status" value="1"/>
</dbReference>
<dbReference type="PANTHER" id="PTHR32089:SF33">
    <property type="entry name" value="TOXIN COREGULATED PILUS BIOSYNTHESIS PROTEIN I"/>
    <property type="match status" value="1"/>
</dbReference>
<keyword evidence="5" id="KW-0472">Membrane</keyword>
<accession>F2JX63</accession>
<dbReference type="GO" id="GO:0016020">
    <property type="term" value="C:membrane"/>
    <property type="evidence" value="ECO:0007669"/>
    <property type="project" value="UniProtKB-SubCell"/>
</dbReference>
<evidence type="ECO:0000259" key="6">
    <source>
        <dbReference type="PROSITE" id="PS50111"/>
    </source>
</evidence>
<dbReference type="KEGG" id="mme:Marme_0279"/>
<evidence type="ECO:0000256" key="4">
    <source>
        <dbReference type="PROSITE-ProRule" id="PRU00284"/>
    </source>
</evidence>
<feature type="transmembrane region" description="Helical" evidence="5">
    <location>
        <begin position="274"/>
        <end position="296"/>
    </location>
</feature>
<evidence type="ECO:0000256" key="2">
    <source>
        <dbReference type="ARBA" id="ARBA00023224"/>
    </source>
</evidence>
<dbReference type="GO" id="GO:0007165">
    <property type="term" value="P:signal transduction"/>
    <property type="evidence" value="ECO:0007669"/>
    <property type="project" value="UniProtKB-KW"/>
</dbReference>
<evidence type="ECO:0000313" key="8">
    <source>
        <dbReference type="Proteomes" id="UP000001062"/>
    </source>
</evidence>
<gene>
    <name evidence="7" type="ordered locus">Marme_0279</name>
</gene>
<dbReference type="InterPro" id="IPR004089">
    <property type="entry name" value="MCPsignal_dom"/>
</dbReference>
<feature type="domain" description="Methyl-accepting transducer" evidence="6">
    <location>
        <begin position="357"/>
        <end position="593"/>
    </location>
</feature>
<dbReference type="AlphaFoldDB" id="F2JX63"/>
<keyword evidence="2 4" id="KW-0807">Transducer</keyword>
<dbReference type="eggNOG" id="COG0840">
    <property type="taxonomic scope" value="Bacteria"/>
</dbReference>
<dbReference type="GO" id="GO:0006935">
    <property type="term" value="P:chemotaxis"/>
    <property type="evidence" value="ECO:0007669"/>
    <property type="project" value="UniProtKB-ARBA"/>
</dbReference>
<dbReference type="Gene3D" id="3.30.450.20">
    <property type="entry name" value="PAS domain"/>
    <property type="match status" value="2"/>
</dbReference>
<sequence length="631" mass="68861">MNKFQMQIFGTLSAIIFMIVALFSIMNYLSFKSESVALNKSILQTQNSEIEAELTTRISGYLKMLSSVDITSSDIVNDQLSKNGLIQLQALTRSQNDIADSIAFMNKDGELFGGAEGKMFGFNAKKLNRPFYTALFQDGQSTYISKPFKSALTGNEIIAMAYKINDEFSVVSTVLLKAVLGNYAEREGMYLYTSDGTILVAPNPNDIGKNLFGIHPSYEGLSDNNRELDYIAYVKAFDREVHLTGFWGKLDVTGWQFVVLTENDNIYAAAEKQLVFSLVFGLICIVVSMGILYLIIKRLVLEPVGGTPSKIAELLEDMAKGDLSKEIERTGNETGIYQSFVDLSHQLTSLISTSHGISENVSTASTKLNVVMKNTRANAKIELDQIGQITSSLRELNSASQEVSEKAVVAEDAAKRAQENVASGNKTLDTNIDLTDRINASFAETAQIVEELRQFAIEIGSVTEVISGISEQTNLLALNAAIEAARAGEQGRGFAVVADEVRNLASKTQESTVNIQGIIEKLQSQSERANTNMGSNVKLIEQSVSLATQVKESFDDISDAVQSISDVNSLVATASHEQLSVTEDIGRITAETFDSVSENMTSINDTLQASQDLSELAETQKNSLSYFKLNG</sequence>
<reference evidence="7 8" key="1">
    <citation type="journal article" date="2012" name="Stand. Genomic Sci.">
        <title>Complete genome sequence of the melanogenic marine bacterium Marinomonas mediterranea type strain (MMB-1(T)).</title>
        <authorList>
            <person name="Lucas-Elio P."/>
            <person name="Goodwin L."/>
            <person name="Woyke T."/>
            <person name="Pitluck S."/>
            <person name="Nolan M."/>
            <person name="Kyrpides N.C."/>
            <person name="Detter J.C."/>
            <person name="Copeland A."/>
            <person name="Teshima H."/>
            <person name="Bruce D."/>
            <person name="Detter C."/>
            <person name="Tapia R."/>
            <person name="Han S."/>
            <person name="Land M.L."/>
            <person name="Ivanova N."/>
            <person name="Mikhailova N."/>
            <person name="Johnston A.W."/>
            <person name="Sanchez-Amat A."/>
        </authorList>
    </citation>
    <scope>NUCLEOTIDE SEQUENCE [LARGE SCALE GENOMIC DNA]</scope>
    <source>
        <strain evidence="8">ATCC 700492 / JCM 21426 / NBRC 103028 / MMB-1</strain>
    </source>
</reference>
<keyword evidence="8" id="KW-1185">Reference proteome</keyword>
<dbReference type="SMART" id="SM00283">
    <property type="entry name" value="MA"/>
    <property type="match status" value="1"/>
</dbReference>
<dbReference type="RefSeq" id="WP_013659488.1">
    <property type="nucleotide sequence ID" value="NC_015276.1"/>
</dbReference>
<feature type="transmembrane region" description="Helical" evidence="5">
    <location>
        <begin position="12"/>
        <end position="31"/>
    </location>
</feature>
<keyword evidence="5" id="KW-1133">Transmembrane helix</keyword>
<dbReference type="PANTHER" id="PTHR32089">
    <property type="entry name" value="METHYL-ACCEPTING CHEMOTAXIS PROTEIN MCPB"/>
    <property type="match status" value="1"/>
</dbReference>
<dbReference type="Gene3D" id="1.10.287.950">
    <property type="entry name" value="Methyl-accepting chemotaxis protein"/>
    <property type="match status" value="1"/>
</dbReference>
<dbReference type="SUPFAM" id="SSF58104">
    <property type="entry name" value="Methyl-accepting chemotaxis protein (MCP) signaling domain"/>
    <property type="match status" value="1"/>
</dbReference>
<dbReference type="PATRIC" id="fig|717774.3.peg.287"/>
<keyword evidence="5" id="KW-0812">Transmembrane</keyword>
<evidence type="ECO:0000256" key="3">
    <source>
        <dbReference type="ARBA" id="ARBA00029447"/>
    </source>
</evidence>
<evidence type="ECO:0000256" key="1">
    <source>
        <dbReference type="ARBA" id="ARBA00004370"/>
    </source>
</evidence>
<name>F2JX63_MARM1</name>
<organism evidence="7 8">
    <name type="scientific">Marinomonas mediterranea (strain ATCC 700492 / JCM 21426 / NBRC 103028 / MMB-1)</name>
    <dbReference type="NCBI Taxonomy" id="717774"/>
    <lineage>
        <taxon>Bacteria</taxon>
        <taxon>Pseudomonadati</taxon>
        <taxon>Pseudomonadota</taxon>
        <taxon>Gammaproteobacteria</taxon>
        <taxon>Oceanospirillales</taxon>
        <taxon>Oceanospirillaceae</taxon>
        <taxon>Marinomonas</taxon>
    </lineage>
</organism>
<dbReference type="FunFam" id="1.10.287.950:FF:000001">
    <property type="entry name" value="Methyl-accepting chemotaxis sensory transducer"/>
    <property type="match status" value="1"/>
</dbReference>